<dbReference type="GeneTree" id="ENSGT00940000162345"/>
<dbReference type="STRING" id="51511.ENSCSAVP00000016067"/>
<sequence length="299" mass="33097">MEGKTIIITGANAGIGMETALDLVRRGGRVIMACRNLGKAEVARDKILQESGKCEEAVVIKQLDLSSLQSIRKFASDINATENRIDVLVNNAGLMLPPETTTMDGFEAQVGVNHLGHFLLVNLLLDLLKRSAPSRIVVVASEAHRIGNPRINWEDINCGIGLDIYCASKLMNILFARELSDRLKGLFNLLSLHFNSLHPGVIRSGLWYHMHDQNISVWRSLLHSMMRPMMNMFWKSPPYGAQTTIFCCVAPELHNVSGKYFSDCAVAFESAAAKSKQDAVRLWNISEKLVSLNGTESFA</sequence>
<dbReference type="HOGENOM" id="CLU_010194_44_5_1"/>
<dbReference type="InterPro" id="IPR002347">
    <property type="entry name" value="SDR_fam"/>
</dbReference>
<evidence type="ECO:0000313" key="3">
    <source>
        <dbReference type="Proteomes" id="UP000007875"/>
    </source>
</evidence>
<dbReference type="OMA" id="APERCTL"/>
<keyword evidence="3" id="KW-1185">Reference proteome</keyword>
<dbReference type="PRINTS" id="PR00081">
    <property type="entry name" value="GDHRDH"/>
</dbReference>
<dbReference type="FunCoup" id="H2ZEQ1">
    <property type="interactions" value="41"/>
</dbReference>
<dbReference type="Proteomes" id="UP000007875">
    <property type="component" value="Unassembled WGS sequence"/>
</dbReference>
<evidence type="ECO:0000313" key="2">
    <source>
        <dbReference type="Ensembl" id="ENSCSAVP00000016067.1"/>
    </source>
</evidence>
<dbReference type="Ensembl" id="ENSCSAVT00000016247.1">
    <property type="protein sequence ID" value="ENSCSAVP00000016067.1"/>
    <property type="gene ID" value="ENSCSAVG00000009459.1"/>
</dbReference>
<accession>H2ZEQ1</accession>
<name>H2ZEQ1_CIOSA</name>
<protein>
    <submittedName>
        <fullName evidence="2">Uncharacterized protein</fullName>
    </submittedName>
</protein>
<dbReference type="PANTHER" id="PTHR43157">
    <property type="entry name" value="PHOSPHATIDYLINOSITOL-GLYCAN BIOSYNTHESIS CLASS F PROTEIN-RELATED"/>
    <property type="match status" value="1"/>
</dbReference>
<dbReference type="AlphaFoldDB" id="H2ZEQ1"/>
<dbReference type="InParanoid" id="H2ZEQ1"/>
<dbReference type="eggNOG" id="KOG1208">
    <property type="taxonomic scope" value="Eukaryota"/>
</dbReference>
<dbReference type="PANTHER" id="PTHR43157:SF31">
    <property type="entry name" value="PHOSPHATIDYLINOSITOL-GLYCAN BIOSYNTHESIS CLASS F PROTEIN"/>
    <property type="match status" value="1"/>
</dbReference>
<evidence type="ECO:0000256" key="1">
    <source>
        <dbReference type="ARBA" id="ARBA00023002"/>
    </source>
</evidence>
<keyword evidence="1" id="KW-0560">Oxidoreductase</keyword>
<dbReference type="Pfam" id="PF00106">
    <property type="entry name" value="adh_short"/>
    <property type="match status" value="1"/>
</dbReference>
<reference evidence="3" key="1">
    <citation type="submission" date="2003-08" db="EMBL/GenBank/DDBJ databases">
        <authorList>
            <person name="Birren B."/>
            <person name="Nusbaum C."/>
            <person name="Abebe A."/>
            <person name="Abouelleil A."/>
            <person name="Adekoya E."/>
            <person name="Ait-zahra M."/>
            <person name="Allen N."/>
            <person name="Allen T."/>
            <person name="An P."/>
            <person name="Anderson M."/>
            <person name="Anderson S."/>
            <person name="Arachchi H."/>
            <person name="Armbruster J."/>
            <person name="Bachantsang P."/>
            <person name="Baldwin J."/>
            <person name="Barry A."/>
            <person name="Bayul T."/>
            <person name="Blitshsteyn B."/>
            <person name="Bloom T."/>
            <person name="Blye J."/>
            <person name="Boguslavskiy L."/>
            <person name="Borowsky M."/>
            <person name="Boukhgalter B."/>
            <person name="Brunache A."/>
            <person name="Butler J."/>
            <person name="Calixte N."/>
            <person name="Calvo S."/>
            <person name="Camarata J."/>
            <person name="Campo K."/>
            <person name="Chang J."/>
            <person name="Cheshatsang Y."/>
            <person name="Citroen M."/>
            <person name="Collymore A."/>
            <person name="Considine T."/>
            <person name="Cook A."/>
            <person name="Cooke P."/>
            <person name="Corum B."/>
            <person name="Cuomo C."/>
            <person name="David R."/>
            <person name="Dawoe T."/>
            <person name="Degray S."/>
            <person name="Dodge S."/>
            <person name="Dooley K."/>
            <person name="Dorje P."/>
            <person name="Dorjee K."/>
            <person name="Dorris L."/>
            <person name="Duffey N."/>
            <person name="Dupes A."/>
            <person name="Elkins T."/>
            <person name="Engels R."/>
            <person name="Erickson J."/>
            <person name="Farina A."/>
            <person name="Faro S."/>
            <person name="Ferreira P."/>
            <person name="Fischer H."/>
            <person name="Fitzgerald M."/>
            <person name="Foley K."/>
            <person name="Gage D."/>
            <person name="Galagan J."/>
            <person name="Gearin G."/>
            <person name="Gnerre S."/>
            <person name="Gnirke A."/>
            <person name="Goyette A."/>
            <person name="Graham J."/>
            <person name="Grandbois E."/>
            <person name="Gyaltsen K."/>
            <person name="Hafez N."/>
            <person name="Hagopian D."/>
            <person name="Hagos B."/>
            <person name="Hall J."/>
            <person name="Hatcher B."/>
            <person name="Heller A."/>
            <person name="Higgins H."/>
            <person name="Honan T."/>
            <person name="Horn A."/>
            <person name="Houde N."/>
            <person name="Hughes L."/>
            <person name="Hulme W."/>
            <person name="Husby E."/>
            <person name="Iliev I."/>
            <person name="Jaffe D."/>
            <person name="Jones C."/>
            <person name="Kamal M."/>
            <person name="Kamat A."/>
            <person name="Kamvysselis M."/>
            <person name="Karlsson E."/>
            <person name="Kells C."/>
            <person name="Kieu A."/>
            <person name="Kisner P."/>
            <person name="Kodira C."/>
            <person name="Kulbokas E."/>
            <person name="Labutti K."/>
            <person name="Lama D."/>
            <person name="Landers T."/>
            <person name="Leger J."/>
            <person name="Levine S."/>
            <person name="Lewis D."/>
            <person name="Lewis T."/>
            <person name="Lindblad-toh K."/>
            <person name="Liu X."/>
            <person name="Lokyitsang T."/>
            <person name="Lokyitsang Y."/>
            <person name="Lucien O."/>
            <person name="Lui A."/>
            <person name="Ma L.J."/>
            <person name="Mabbitt R."/>
            <person name="Macdonald J."/>
            <person name="Maclean C."/>
            <person name="Major J."/>
            <person name="Manning J."/>
            <person name="Marabella R."/>
            <person name="Maru K."/>
            <person name="Matthews C."/>
            <person name="Mauceli E."/>
            <person name="Mccarthy M."/>
            <person name="Mcdonough S."/>
            <person name="Mcghee T."/>
            <person name="Meldrim J."/>
            <person name="Meneus L."/>
            <person name="Mesirov J."/>
            <person name="Mihalev A."/>
            <person name="Mihova T."/>
            <person name="Mikkelsen T."/>
            <person name="Mlenga V."/>
            <person name="Moru K."/>
            <person name="Mozes J."/>
            <person name="Mulrain L."/>
            <person name="Munson G."/>
            <person name="Naylor J."/>
            <person name="Newes C."/>
            <person name="Nguyen C."/>
            <person name="Nguyen N."/>
            <person name="Nguyen T."/>
            <person name="Nicol R."/>
            <person name="Nielsen C."/>
            <person name="Nizzari M."/>
            <person name="Norbu C."/>
            <person name="Norbu N."/>
            <person name="O'donnell P."/>
            <person name="Okoawo O."/>
            <person name="O'leary S."/>
            <person name="Omotosho B."/>
            <person name="O'neill K."/>
            <person name="Osman S."/>
            <person name="Parker S."/>
            <person name="Perrin D."/>
            <person name="Phunkhang P."/>
            <person name="Piqani B."/>
            <person name="Purcell S."/>
            <person name="Rachupka T."/>
            <person name="Ramasamy U."/>
            <person name="Rameau R."/>
            <person name="Ray V."/>
            <person name="Raymond C."/>
            <person name="Retta R."/>
            <person name="Richardson S."/>
            <person name="Rise C."/>
            <person name="Rodriguez J."/>
            <person name="Rogers J."/>
            <person name="Rogov P."/>
            <person name="Rutman M."/>
            <person name="Schupbach R."/>
            <person name="Seaman C."/>
            <person name="Settipalli S."/>
            <person name="Sharpe T."/>
            <person name="Sheridan J."/>
            <person name="Sherpa N."/>
            <person name="Shi J."/>
            <person name="Smirnov S."/>
            <person name="Smith C."/>
            <person name="Sougnez C."/>
            <person name="Spencer B."/>
            <person name="Stalker J."/>
            <person name="Stange-thomann N."/>
            <person name="Stavropoulos S."/>
            <person name="Stetson K."/>
            <person name="Stone C."/>
            <person name="Stone S."/>
            <person name="Stubbs M."/>
            <person name="Talamas J."/>
            <person name="Tchuinga P."/>
            <person name="Tenzing P."/>
            <person name="Tesfaye S."/>
            <person name="Theodore J."/>
            <person name="Thoulutsang Y."/>
            <person name="Topham K."/>
            <person name="Towey S."/>
            <person name="Tsamla T."/>
            <person name="Tsomo N."/>
            <person name="Vallee D."/>
            <person name="Vassiliev H."/>
            <person name="Venkataraman V."/>
            <person name="Vinson J."/>
            <person name="Vo A."/>
            <person name="Wade C."/>
            <person name="Wang S."/>
            <person name="Wangchuk T."/>
            <person name="Wangdi T."/>
            <person name="Whittaker C."/>
            <person name="Wilkinson J."/>
            <person name="Wu Y."/>
            <person name="Wyman D."/>
            <person name="Yadav S."/>
            <person name="Yang S."/>
            <person name="Yang X."/>
            <person name="Yeager S."/>
            <person name="Yee E."/>
            <person name="Young G."/>
            <person name="Zainoun J."/>
            <person name="Zembeck L."/>
            <person name="Zimmer A."/>
            <person name="Zody M."/>
            <person name="Lander E."/>
        </authorList>
    </citation>
    <scope>NUCLEOTIDE SEQUENCE [LARGE SCALE GENOMIC DNA]</scope>
</reference>
<dbReference type="SUPFAM" id="SSF51735">
    <property type="entry name" value="NAD(P)-binding Rossmann-fold domains"/>
    <property type="match status" value="1"/>
</dbReference>
<reference evidence="2" key="3">
    <citation type="submission" date="2025-09" db="UniProtKB">
        <authorList>
            <consortium name="Ensembl"/>
        </authorList>
    </citation>
    <scope>IDENTIFICATION</scope>
</reference>
<dbReference type="InterPro" id="IPR036291">
    <property type="entry name" value="NAD(P)-bd_dom_sf"/>
</dbReference>
<proteinExistence type="predicted"/>
<dbReference type="Gene3D" id="3.40.50.720">
    <property type="entry name" value="NAD(P)-binding Rossmann-like Domain"/>
    <property type="match status" value="1"/>
</dbReference>
<organism evidence="2 3">
    <name type="scientific">Ciona savignyi</name>
    <name type="common">Pacific transparent sea squirt</name>
    <dbReference type="NCBI Taxonomy" id="51511"/>
    <lineage>
        <taxon>Eukaryota</taxon>
        <taxon>Metazoa</taxon>
        <taxon>Chordata</taxon>
        <taxon>Tunicata</taxon>
        <taxon>Ascidiacea</taxon>
        <taxon>Phlebobranchia</taxon>
        <taxon>Cionidae</taxon>
        <taxon>Ciona</taxon>
    </lineage>
</organism>
<reference evidence="2" key="2">
    <citation type="submission" date="2025-08" db="UniProtKB">
        <authorList>
            <consortium name="Ensembl"/>
        </authorList>
    </citation>
    <scope>IDENTIFICATION</scope>
</reference>
<dbReference type="GO" id="GO:0016491">
    <property type="term" value="F:oxidoreductase activity"/>
    <property type="evidence" value="ECO:0007669"/>
    <property type="project" value="UniProtKB-KW"/>
</dbReference>